<proteinExistence type="inferred from homology"/>
<keyword evidence="5" id="KW-0378">Hydrolase</keyword>
<dbReference type="InterPro" id="IPR024080">
    <property type="entry name" value="Neurolysin/TOP_N"/>
</dbReference>
<dbReference type="EMBL" id="UINC01065509">
    <property type="protein sequence ID" value="SVB95256.1"/>
    <property type="molecule type" value="Genomic_DNA"/>
</dbReference>
<dbReference type="GO" id="GO:0006508">
    <property type="term" value="P:proteolysis"/>
    <property type="evidence" value="ECO:0007669"/>
    <property type="project" value="UniProtKB-KW"/>
</dbReference>
<dbReference type="Pfam" id="PF01432">
    <property type="entry name" value="Peptidase_M3"/>
    <property type="match status" value="1"/>
</dbReference>
<feature type="non-terminal residue" evidence="10">
    <location>
        <position position="349"/>
    </location>
</feature>
<evidence type="ECO:0000313" key="10">
    <source>
        <dbReference type="EMBL" id="SVB95256.1"/>
    </source>
</evidence>
<evidence type="ECO:0000256" key="6">
    <source>
        <dbReference type="ARBA" id="ARBA00022833"/>
    </source>
</evidence>
<name>A0A382I6M7_9ZZZZ</name>
<keyword evidence="7" id="KW-0482">Metalloprotease</keyword>
<dbReference type="GO" id="GO:0006518">
    <property type="term" value="P:peptide metabolic process"/>
    <property type="evidence" value="ECO:0007669"/>
    <property type="project" value="TreeGrafter"/>
</dbReference>
<dbReference type="Gene3D" id="1.20.1050.40">
    <property type="entry name" value="Endopeptidase. Chain P, domain 1"/>
    <property type="match status" value="1"/>
</dbReference>
<feature type="domain" description="Peptidase M3A/M3B catalytic" evidence="8">
    <location>
        <begin position="249"/>
        <end position="343"/>
    </location>
</feature>
<dbReference type="Gene3D" id="1.10.1370.10">
    <property type="entry name" value="Neurolysin, domain 3"/>
    <property type="match status" value="1"/>
</dbReference>
<evidence type="ECO:0000256" key="7">
    <source>
        <dbReference type="ARBA" id="ARBA00023049"/>
    </source>
</evidence>
<organism evidence="10">
    <name type="scientific">marine metagenome</name>
    <dbReference type="NCBI Taxonomy" id="408172"/>
    <lineage>
        <taxon>unclassified sequences</taxon>
        <taxon>metagenomes</taxon>
        <taxon>ecological metagenomes</taxon>
    </lineage>
</organism>
<dbReference type="SUPFAM" id="SSF55486">
    <property type="entry name" value="Metalloproteases ('zincins'), catalytic domain"/>
    <property type="match status" value="1"/>
</dbReference>
<accession>A0A382I6M7</accession>
<dbReference type="PANTHER" id="PTHR11804:SF84">
    <property type="entry name" value="SACCHAROLYSIN"/>
    <property type="match status" value="1"/>
</dbReference>
<sequence>VKMDVNSNMLKPSYYSVLIYMISISCFQDSTSYKTNPLITEMNERIDFSNIRSNHILEAANYSIIMADSILNEIIAVQDSLRTFKNTLLNLDQLYNTISKVWNPIELLSSVSNNEKIRIACDEASLLISSYSINLSSNLLLYKAIHRYSQSAEAQSLQAHRKRFLESELRDFQNSGLGLTSDKQNELKKIQNKISRLKINFINNINTYRDSIIVEKSLMKGLSEHFKDERYLGNEIYKLDLSYPTFYPFMESAESDSIRKLLRIKFLNKGMPKNIDILDEIIILRNQYADLIGYPSFAAFIISEAMAGTPMAVWQFLNNLIVKNKFKADLDTKQLLKMKKMLNQQSDSE</sequence>
<dbReference type="InterPro" id="IPR001567">
    <property type="entry name" value="Pept_M3A_M3B_dom"/>
</dbReference>
<dbReference type="AlphaFoldDB" id="A0A382I6M7"/>
<comment type="similarity">
    <text evidence="2">Belongs to the peptidase M3 family.</text>
</comment>
<keyword evidence="4" id="KW-0479">Metal-binding</keyword>
<keyword evidence="3" id="KW-0645">Protease</keyword>
<protein>
    <submittedName>
        <fullName evidence="10">Uncharacterized protein</fullName>
    </submittedName>
</protein>
<dbReference type="PANTHER" id="PTHR11804">
    <property type="entry name" value="PROTEASE M3 THIMET OLIGOPEPTIDASE-RELATED"/>
    <property type="match status" value="1"/>
</dbReference>
<feature type="non-terminal residue" evidence="10">
    <location>
        <position position="1"/>
    </location>
</feature>
<evidence type="ECO:0000259" key="8">
    <source>
        <dbReference type="Pfam" id="PF01432"/>
    </source>
</evidence>
<evidence type="ECO:0000256" key="3">
    <source>
        <dbReference type="ARBA" id="ARBA00022670"/>
    </source>
</evidence>
<evidence type="ECO:0000256" key="5">
    <source>
        <dbReference type="ARBA" id="ARBA00022801"/>
    </source>
</evidence>
<dbReference type="InterPro" id="IPR045666">
    <property type="entry name" value="OpdA_N"/>
</dbReference>
<comment type="cofactor">
    <cofactor evidence="1">
        <name>Zn(2+)</name>
        <dbReference type="ChEBI" id="CHEBI:29105"/>
    </cofactor>
</comment>
<evidence type="ECO:0000256" key="4">
    <source>
        <dbReference type="ARBA" id="ARBA00022723"/>
    </source>
</evidence>
<evidence type="ECO:0000256" key="2">
    <source>
        <dbReference type="ARBA" id="ARBA00006040"/>
    </source>
</evidence>
<dbReference type="InterPro" id="IPR024077">
    <property type="entry name" value="Neurolysin/TOP_dom2"/>
</dbReference>
<dbReference type="GO" id="GO:0046872">
    <property type="term" value="F:metal ion binding"/>
    <property type="evidence" value="ECO:0007669"/>
    <property type="project" value="UniProtKB-KW"/>
</dbReference>
<evidence type="ECO:0000256" key="1">
    <source>
        <dbReference type="ARBA" id="ARBA00001947"/>
    </source>
</evidence>
<keyword evidence="6" id="KW-0862">Zinc</keyword>
<gene>
    <name evidence="10" type="ORF">METZ01_LOCUS248110</name>
</gene>
<evidence type="ECO:0000259" key="9">
    <source>
        <dbReference type="Pfam" id="PF19310"/>
    </source>
</evidence>
<feature type="domain" description="Oligopeptidase A N-terminal" evidence="9">
    <location>
        <begin position="82"/>
        <end position="183"/>
    </location>
</feature>
<dbReference type="InterPro" id="IPR045090">
    <property type="entry name" value="Pept_M3A_M3B"/>
</dbReference>
<reference evidence="10" key="1">
    <citation type="submission" date="2018-05" db="EMBL/GenBank/DDBJ databases">
        <authorList>
            <person name="Lanie J.A."/>
            <person name="Ng W.-L."/>
            <person name="Kazmierczak K.M."/>
            <person name="Andrzejewski T.M."/>
            <person name="Davidsen T.M."/>
            <person name="Wayne K.J."/>
            <person name="Tettelin H."/>
            <person name="Glass J.I."/>
            <person name="Rusch D."/>
            <person name="Podicherti R."/>
            <person name="Tsui H.-C.T."/>
            <person name="Winkler M.E."/>
        </authorList>
    </citation>
    <scope>NUCLEOTIDE SEQUENCE</scope>
</reference>
<dbReference type="Pfam" id="PF19310">
    <property type="entry name" value="TOP_N"/>
    <property type="match status" value="1"/>
</dbReference>
<dbReference type="GO" id="GO:0004222">
    <property type="term" value="F:metalloendopeptidase activity"/>
    <property type="evidence" value="ECO:0007669"/>
    <property type="project" value="InterPro"/>
</dbReference>